<dbReference type="PANTHER" id="PTHR23235:SF120">
    <property type="entry name" value="KRUPPEL-LIKE FACTOR 15"/>
    <property type="match status" value="1"/>
</dbReference>
<feature type="domain" description="C2H2-type" evidence="8">
    <location>
        <begin position="205"/>
        <end position="228"/>
    </location>
</feature>
<dbReference type="SUPFAM" id="SSF57667">
    <property type="entry name" value="beta-beta-alpha zinc fingers"/>
    <property type="match status" value="2"/>
</dbReference>
<evidence type="ECO:0000256" key="4">
    <source>
        <dbReference type="ARBA" id="ARBA00022771"/>
    </source>
</evidence>
<evidence type="ECO:0000256" key="1">
    <source>
        <dbReference type="ARBA" id="ARBA00004123"/>
    </source>
</evidence>
<feature type="domain" description="C2H2-type" evidence="8">
    <location>
        <begin position="149"/>
        <end position="176"/>
    </location>
</feature>
<dbReference type="SMART" id="SM00355">
    <property type="entry name" value="ZnF_C2H2"/>
    <property type="match status" value="3"/>
</dbReference>
<dbReference type="PROSITE" id="PS50157">
    <property type="entry name" value="ZINC_FINGER_C2H2_2"/>
    <property type="match status" value="3"/>
</dbReference>
<dbReference type="PROSITE" id="PS00028">
    <property type="entry name" value="ZINC_FINGER_C2H2_1"/>
    <property type="match status" value="3"/>
</dbReference>
<dbReference type="GO" id="GO:0032502">
    <property type="term" value="P:developmental process"/>
    <property type="evidence" value="ECO:0007669"/>
    <property type="project" value="UniProtKB-ARBA"/>
</dbReference>
<evidence type="ECO:0000256" key="2">
    <source>
        <dbReference type="ARBA" id="ARBA00022723"/>
    </source>
</evidence>
<dbReference type="Proteomes" id="UP000325440">
    <property type="component" value="Unassembled WGS sequence"/>
</dbReference>
<evidence type="ECO:0000256" key="5">
    <source>
        <dbReference type="ARBA" id="ARBA00022833"/>
    </source>
</evidence>
<organism evidence="9 10">
    <name type="scientific">Cinara cedri</name>
    <dbReference type="NCBI Taxonomy" id="506608"/>
    <lineage>
        <taxon>Eukaryota</taxon>
        <taxon>Metazoa</taxon>
        <taxon>Ecdysozoa</taxon>
        <taxon>Arthropoda</taxon>
        <taxon>Hexapoda</taxon>
        <taxon>Insecta</taxon>
        <taxon>Pterygota</taxon>
        <taxon>Neoptera</taxon>
        <taxon>Paraneoptera</taxon>
        <taxon>Hemiptera</taxon>
        <taxon>Sternorrhyncha</taxon>
        <taxon>Aphidomorpha</taxon>
        <taxon>Aphidoidea</taxon>
        <taxon>Aphididae</taxon>
        <taxon>Lachninae</taxon>
        <taxon>Cinara</taxon>
    </lineage>
</organism>
<keyword evidence="10" id="KW-1185">Reference proteome</keyword>
<dbReference type="GO" id="GO:0008270">
    <property type="term" value="F:zinc ion binding"/>
    <property type="evidence" value="ECO:0007669"/>
    <property type="project" value="UniProtKB-KW"/>
</dbReference>
<dbReference type="Pfam" id="PF00096">
    <property type="entry name" value="zf-C2H2"/>
    <property type="match status" value="3"/>
</dbReference>
<evidence type="ECO:0000259" key="8">
    <source>
        <dbReference type="PROSITE" id="PS50157"/>
    </source>
</evidence>
<evidence type="ECO:0000313" key="10">
    <source>
        <dbReference type="Proteomes" id="UP000325440"/>
    </source>
</evidence>
<reference evidence="9 10" key="1">
    <citation type="submission" date="2019-08" db="EMBL/GenBank/DDBJ databases">
        <authorList>
            <person name="Alioto T."/>
            <person name="Alioto T."/>
            <person name="Gomez Garrido J."/>
        </authorList>
    </citation>
    <scope>NUCLEOTIDE SEQUENCE [LARGE SCALE GENOMIC DNA]</scope>
</reference>
<dbReference type="PANTHER" id="PTHR23235">
    <property type="entry name" value="KRUEPPEL-LIKE TRANSCRIPTION FACTOR"/>
    <property type="match status" value="1"/>
</dbReference>
<dbReference type="GO" id="GO:0000981">
    <property type="term" value="F:DNA-binding transcription factor activity, RNA polymerase II-specific"/>
    <property type="evidence" value="ECO:0007669"/>
    <property type="project" value="TreeGrafter"/>
</dbReference>
<keyword evidence="6" id="KW-0539">Nucleus</keyword>
<dbReference type="GO" id="GO:0000978">
    <property type="term" value="F:RNA polymerase II cis-regulatory region sequence-specific DNA binding"/>
    <property type="evidence" value="ECO:0007669"/>
    <property type="project" value="TreeGrafter"/>
</dbReference>
<evidence type="ECO:0000256" key="6">
    <source>
        <dbReference type="ARBA" id="ARBA00023242"/>
    </source>
</evidence>
<evidence type="ECO:0000256" key="3">
    <source>
        <dbReference type="ARBA" id="ARBA00022737"/>
    </source>
</evidence>
<keyword evidence="2" id="KW-0479">Metal-binding</keyword>
<proteinExistence type="predicted"/>
<keyword evidence="5" id="KW-0862">Zinc</keyword>
<accession>A0A5E4NRL7</accession>
<dbReference type="FunFam" id="3.30.160.60:FF:000202">
    <property type="entry name" value="Zinc finger protein 574"/>
    <property type="match status" value="1"/>
</dbReference>
<dbReference type="FunFam" id="3.30.160.60:FF:001290">
    <property type="entry name" value="Zinc finger 45-like"/>
    <property type="match status" value="1"/>
</dbReference>
<dbReference type="GO" id="GO:0005634">
    <property type="term" value="C:nucleus"/>
    <property type="evidence" value="ECO:0007669"/>
    <property type="project" value="UniProtKB-SubCell"/>
</dbReference>
<evidence type="ECO:0000313" key="9">
    <source>
        <dbReference type="EMBL" id="VVC46146.1"/>
    </source>
</evidence>
<protein>
    <submittedName>
        <fullName evidence="9">Zinc finger C2H2-type,Zinc finger, RING/FYVE/PHD-type</fullName>
    </submittedName>
</protein>
<name>A0A5E4NRL7_9HEMI</name>
<keyword evidence="4 7" id="KW-0863">Zinc-finger</keyword>
<dbReference type="EMBL" id="CABPRJ010002439">
    <property type="protein sequence ID" value="VVC46146.1"/>
    <property type="molecule type" value="Genomic_DNA"/>
</dbReference>
<sequence>MYGNLLKIVKKDKIVLFQNKPNDITVQHIPNIDHVEPSIEYICPISDNRISVKEDNINAFNQEPIIITVNPQSPEQNGCFTNKDYLLPTTTDYNTKTEHYEYKNGIDNVTLQLIPPMEQYQLFSNANDSFSIGQIPKKPKRISSDVKKYLCYMCSKAFSRSNHLTDHIRTHTGEKLYSCGVCFKKFFRNNHLTTHMRTHTGEKPFSCNMCPKAYKGRSSLMYHMKTHG</sequence>
<comment type="subcellular location">
    <subcellularLocation>
        <location evidence="1">Nucleus</location>
    </subcellularLocation>
</comment>
<dbReference type="AlphaFoldDB" id="A0A5E4NRL7"/>
<gene>
    <name evidence="9" type="ORF">CINCED_3A016670</name>
</gene>
<dbReference type="Gene3D" id="3.30.160.60">
    <property type="entry name" value="Classic Zinc Finger"/>
    <property type="match status" value="3"/>
</dbReference>
<evidence type="ECO:0000256" key="7">
    <source>
        <dbReference type="PROSITE-ProRule" id="PRU00042"/>
    </source>
</evidence>
<dbReference type="OrthoDB" id="5945507at2759"/>
<keyword evidence="3" id="KW-0677">Repeat</keyword>
<dbReference type="InterPro" id="IPR013087">
    <property type="entry name" value="Znf_C2H2_type"/>
</dbReference>
<feature type="domain" description="C2H2-type" evidence="8">
    <location>
        <begin position="177"/>
        <end position="204"/>
    </location>
</feature>
<dbReference type="InterPro" id="IPR036236">
    <property type="entry name" value="Znf_C2H2_sf"/>
</dbReference>
<dbReference type="FunFam" id="3.30.160.60:FF:001498">
    <property type="entry name" value="Zinc finger protein 404"/>
    <property type="match status" value="1"/>
</dbReference>